<dbReference type="OMA" id="PLWINIK"/>
<name>Q86AQ9_DICDI</name>
<evidence type="ECO:0000256" key="2">
    <source>
        <dbReference type="SAM" id="Phobius"/>
    </source>
</evidence>
<feature type="domain" description="ComC supersandwich" evidence="3">
    <location>
        <begin position="933"/>
        <end position="1131"/>
    </location>
</feature>
<dbReference type="GlyGen" id="Q86AQ9">
    <property type="glycosylation" value="2 sites"/>
</dbReference>
<dbReference type="PANTHER" id="PTHR24032">
    <property type="entry name" value="EGF-LIKE DOMAIN-CONTAINING PROTEIN-RELATED-RELATED"/>
    <property type="match status" value="1"/>
</dbReference>
<dbReference type="PANTHER" id="PTHR24032:SF16">
    <property type="entry name" value="EGF-LIKE DOMAIN-CONTAINING PROTEIN"/>
    <property type="match status" value="1"/>
</dbReference>
<evidence type="ECO:0000256" key="1">
    <source>
        <dbReference type="SAM" id="MobiDB-lite"/>
    </source>
</evidence>
<dbReference type="InterPro" id="IPR032675">
    <property type="entry name" value="LRR_dom_sf"/>
</dbReference>
<dbReference type="InterPro" id="IPR053331">
    <property type="entry name" value="EGF-like_comC"/>
</dbReference>
<feature type="transmembrane region" description="Helical" evidence="2">
    <location>
        <begin position="1155"/>
        <end position="1179"/>
    </location>
</feature>
<comment type="caution">
    <text evidence="4">The sequence shown here is derived from an EMBL/GenBank/DDBJ whole genome shotgun (WGS) entry which is preliminary data.</text>
</comment>
<dbReference type="Proteomes" id="UP000002195">
    <property type="component" value="Unassembled WGS sequence"/>
</dbReference>
<organism evidence="4 5">
    <name type="scientific">Dictyostelium discoideum</name>
    <name type="common">Social amoeba</name>
    <dbReference type="NCBI Taxonomy" id="44689"/>
    <lineage>
        <taxon>Eukaryota</taxon>
        <taxon>Amoebozoa</taxon>
        <taxon>Evosea</taxon>
        <taxon>Eumycetozoa</taxon>
        <taxon>Dictyostelia</taxon>
        <taxon>Dictyosteliales</taxon>
        <taxon>Dictyosteliaceae</taxon>
        <taxon>Dictyostelium</taxon>
    </lineage>
</organism>
<dbReference type="RefSeq" id="XP_642700.1">
    <property type="nucleotide sequence ID" value="XM_637608.1"/>
</dbReference>
<dbReference type="Pfam" id="PF22933">
    <property type="entry name" value="ComC_SSD"/>
    <property type="match status" value="1"/>
</dbReference>
<evidence type="ECO:0000313" key="4">
    <source>
        <dbReference type="EMBL" id="EAL68770.1"/>
    </source>
</evidence>
<dbReference type="GeneID" id="8620890"/>
<dbReference type="SUPFAM" id="SSF52047">
    <property type="entry name" value="RNI-like"/>
    <property type="match status" value="1"/>
</dbReference>
<keyword evidence="2" id="KW-0812">Transmembrane</keyword>
<dbReference type="Gene3D" id="3.80.10.10">
    <property type="entry name" value="Ribonuclease Inhibitor"/>
    <property type="match status" value="1"/>
</dbReference>
<accession>Q86AQ9</accession>
<gene>
    <name evidence="4" type="ORF">DDB_G0277169</name>
</gene>
<dbReference type="STRING" id="44689.Q86AQ9"/>
<dbReference type="VEuPathDB" id="AmoebaDB:DDB_G0277169"/>
<keyword evidence="2" id="KW-0472">Membrane</keyword>
<feature type="region of interest" description="Disordered" evidence="1">
    <location>
        <begin position="102"/>
        <end position="288"/>
    </location>
</feature>
<dbReference type="SUPFAM" id="SSF81296">
    <property type="entry name" value="E set domains"/>
    <property type="match status" value="1"/>
</dbReference>
<dbReference type="SUPFAM" id="SSF52058">
    <property type="entry name" value="L domain-like"/>
    <property type="match status" value="1"/>
</dbReference>
<dbReference type="KEGG" id="ddi:DDB_G0277169"/>
<keyword evidence="2" id="KW-1133">Transmembrane helix</keyword>
<dbReference type="FunCoup" id="Q86AQ9">
    <property type="interactions" value="744"/>
</dbReference>
<dbReference type="PaxDb" id="44689-DDB0169084"/>
<keyword evidence="5" id="KW-1185">Reference proteome</keyword>
<evidence type="ECO:0000313" key="5">
    <source>
        <dbReference type="Proteomes" id="UP000002195"/>
    </source>
</evidence>
<reference evidence="4 5" key="1">
    <citation type="journal article" date="2005" name="Nature">
        <title>The genome of the social amoeba Dictyostelium discoideum.</title>
        <authorList>
            <consortium name="The Dictyostelium discoideum Sequencing Consortium"/>
            <person name="Eichinger L."/>
            <person name="Pachebat J.A."/>
            <person name="Glockner G."/>
            <person name="Rajandream M.A."/>
            <person name="Sucgang R."/>
            <person name="Berriman M."/>
            <person name="Song J."/>
            <person name="Olsen R."/>
            <person name="Szafranski K."/>
            <person name="Xu Q."/>
            <person name="Tunggal B."/>
            <person name="Kummerfeld S."/>
            <person name="Madera M."/>
            <person name="Konfortov B.A."/>
            <person name="Rivero F."/>
            <person name="Bankier A.T."/>
            <person name="Lehmann R."/>
            <person name="Hamlin N."/>
            <person name="Davies R."/>
            <person name="Gaudet P."/>
            <person name="Fey P."/>
            <person name="Pilcher K."/>
            <person name="Chen G."/>
            <person name="Saunders D."/>
            <person name="Sodergren E."/>
            <person name="Davis P."/>
            <person name="Kerhornou A."/>
            <person name="Nie X."/>
            <person name="Hall N."/>
            <person name="Anjard C."/>
            <person name="Hemphill L."/>
            <person name="Bason N."/>
            <person name="Farbrother P."/>
            <person name="Desany B."/>
            <person name="Just E."/>
            <person name="Morio T."/>
            <person name="Rost R."/>
            <person name="Churcher C."/>
            <person name="Cooper J."/>
            <person name="Haydock S."/>
            <person name="van Driessche N."/>
            <person name="Cronin A."/>
            <person name="Goodhead I."/>
            <person name="Muzny D."/>
            <person name="Mourier T."/>
            <person name="Pain A."/>
            <person name="Lu M."/>
            <person name="Harper D."/>
            <person name="Lindsay R."/>
            <person name="Hauser H."/>
            <person name="James K."/>
            <person name="Quiles M."/>
            <person name="Madan Babu M."/>
            <person name="Saito T."/>
            <person name="Buchrieser C."/>
            <person name="Wardroper A."/>
            <person name="Felder M."/>
            <person name="Thangavelu M."/>
            <person name="Johnson D."/>
            <person name="Knights A."/>
            <person name="Loulseged H."/>
            <person name="Mungall K."/>
            <person name="Oliver K."/>
            <person name="Price C."/>
            <person name="Quail M.A."/>
            <person name="Urushihara H."/>
            <person name="Hernandez J."/>
            <person name="Rabbinowitsch E."/>
            <person name="Steffen D."/>
            <person name="Sanders M."/>
            <person name="Ma J."/>
            <person name="Kohara Y."/>
            <person name="Sharp S."/>
            <person name="Simmonds M."/>
            <person name="Spiegler S."/>
            <person name="Tivey A."/>
            <person name="Sugano S."/>
            <person name="White B."/>
            <person name="Walker D."/>
            <person name="Woodward J."/>
            <person name="Winckler T."/>
            <person name="Tanaka Y."/>
            <person name="Shaulsky G."/>
            <person name="Schleicher M."/>
            <person name="Weinstock G."/>
            <person name="Rosenthal A."/>
            <person name="Cox E.C."/>
            <person name="Chisholm R.L."/>
            <person name="Gibbs R."/>
            <person name="Loomis W.F."/>
            <person name="Platzer M."/>
            <person name="Kay R.R."/>
            <person name="Williams J."/>
            <person name="Dear P.H."/>
            <person name="Noegel A.A."/>
            <person name="Barrell B."/>
            <person name="Kuspa A."/>
        </authorList>
    </citation>
    <scope>NUCLEOTIDE SEQUENCE [LARGE SCALE GENOMIC DNA]</scope>
    <source>
        <strain evidence="4 5">AX4</strain>
    </source>
</reference>
<feature type="compositionally biased region" description="Low complexity" evidence="1">
    <location>
        <begin position="103"/>
        <end position="283"/>
    </location>
</feature>
<protein>
    <recommendedName>
        <fullName evidence="3">ComC supersandwich domain-containing protein</fullName>
    </recommendedName>
</protein>
<dbReference type="AlphaFoldDB" id="Q86AQ9"/>
<sequence length="1210" mass="131139">MYKRVVNYIYILILILTTFNNIVKSDITDENELNTLWWIAIQYGFAWNLSLGKACSNIGIVCDSTLKTVKSLTLNSTIPLGSVIAPGATSTTQFALTTGTANSLGSSGSVTRTLSSGLSTTSNDPTTIGTSGTLGSTTSNDPTTIGTSGTLGSTTSNDPTTIGTSGTSGPTTSNDPTTTSTSGTSGSTTSNDPTTMGTSGTLGSTTSNDPTTIGTSGTSGSTTLIDPTTTSTSGTSGSTTSFDPTTTSTSGYSSGYSSGTSGSTTSIDPTTTTTSGYTIGTSGNLSPNPVQPEILNLVDFSRKLQSFTNQPTINFLNLQNLTSLVINGVATNTVNILDYINQMTGLEYIEISNIQNLNTFPDLFLFYCPKVTTLIVRNVPATHLSDVFFTKTDGPLTNIILDFPIIRFDWSETNSINTLFLRLNNNSNINIDGYTWQKLKHLTIYTEAPISIFNMNNLTTVSIFCTIPNTFVSFEFTNNIMGSLNFKNCHVVDSGLSFTGTNLTSLVFLDGELSYTTPIVNLPPNLEIFDVEFSRLSKLKSSINLELKQLIIPNNIVQGQLPSFIQLQKVNTSSNLLSGSIPSTFCSIPDIDLSNNQFTSIPDCFKCHWGSLASHWFANNQNDLSPNSSFVCDFILTVSSFNVLSVGETLEITGENLGWQTPSTTPGLNMVIPNSKFTFDFPPKPATTNRILQFTPDQSVSIEWNYYNLEILKIDFIQFPNLLNLNLTGTFDKNGIVYINNLPFTSPLFHSHENIIIELPLDFKEGPIEIFIKSIKVSSPIVKQTFKRAFPIISSASIITPTNNQLTIYGKFYNLSGGVSPTISINNQNCAIISISNSEIIVNAPTFSQGGYASITINDNGFSISSSKIVYYEKIKSNQCSPSCENGGTCIEGQCNCGVGDYYGPTCTFKKPAPNTYSLVTDQTQPQATYSLSTVEFEFSLSSLQELDFNDDVVQEIKINNWEYKEDKANQLGVASIYYSNQSNVIVSVSVVVPTKSVKYEFAGITMNLEKDQVKVSLNISGWQYQSSLNTLRAVFISKSKTIKVDDDDDKCKSTNGTIDSQTDSSNSLLSFTLTRNGGILFGSFIDRMISNGRVAISKVVDMGIKDSVSYVGINMPQCDQCILDPNYAVLVDPQFSSSNGGDGCGATNSNSRAWVIPVAVVVPIVAITVLALTGYVLFKKRFYIYRDGKTFKFSKRRKSKGKFSMDKLG</sequence>
<dbReference type="eggNOG" id="ENOG502RC68">
    <property type="taxonomic scope" value="Eukaryota"/>
</dbReference>
<dbReference type="InterPro" id="IPR014756">
    <property type="entry name" value="Ig_E-set"/>
</dbReference>
<dbReference type="PhylomeDB" id="Q86AQ9"/>
<dbReference type="InParanoid" id="Q86AQ9"/>
<dbReference type="dictyBase" id="DDB_G0277169"/>
<dbReference type="HOGENOM" id="CLU_269852_0_0_1"/>
<dbReference type="EMBL" id="AAFI02000019">
    <property type="protein sequence ID" value="EAL68770.1"/>
    <property type="molecule type" value="Genomic_DNA"/>
</dbReference>
<dbReference type="InterPro" id="IPR054484">
    <property type="entry name" value="ComC_SSD"/>
</dbReference>
<proteinExistence type="predicted"/>
<feature type="transmembrane region" description="Helical" evidence="2">
    <location>
        <begin position="5"/>
        <end position="23"/>
    </location>
</feature>
<evidence type="ECO:0000259" key="3">
    <source>
        <dbReference type="Pfam" id="PF22933"/>
    </source>
</evidence>
<accession>Q550B6</accession>